<keyword evidence="5" id="KW-0862">Zinc</keyword>
<dbReference type="SUPFAM" id="SSF57667">
    <property type="entry name" value="beta-beta-alpha zinc fingers"/>
    <property type="match status" value="3"/>
</dbReference>
<evidence type="ECO:0000256" key="10">
    <source>
        <dbReference type="SAM" id="MobiDB-lite"/>
    </source>
</evidence>
<feature type="domain" description="C2H2-type" evidence="11">
    <location>
        <begin position="131"/>
        <end position="158"/>
    </location>
</feature>
<evidence type="ECO:0000256" key="2">
    <source>
        <dbReference type="ARBA" id="ARBA00022723"/>
    </source>
</evidence>
<evidence type="ECO:0000256" key="5">
    <source>
        <dbReference type="ARBA" id="ARBA00022833"/>
    </source>
</evidence>
<dbReference type="GO" id="GO:0000978">
    <property type="term" value="F:RNA polymerase II cis-regulatory region sequence-specific DNA binding"/>
    <property type="evidence" value="ECO:0007669"/>
    <property type="project" value="TreeGrafter"/>
</dbReference>
<reference evidence="12" key="1">
    <citation type="journal article" date="2017" name="Parasit. Vectors">
        <title>Sialotranscriptomics of Rhipicephalus zambeziensis reveals intricate expression profiles of secretory proteins and suggests tight temporal transcriptional regulation during blood-feeding.</title>
        <authorList>
            <person name="de Castro M.H."/>
            <person name="de Klerk D."/>
            <person name="Pienaar R."/>
            <person name="Rees D.J.G."/>
            <person name="Mans B.J."/>
        </authorList>
    </citation>
    <scope>NUCLEOTIDE SEQUENCE</scope>
    <source>
        <tissue evidence="12">Salivary glands</tissue>
    </source>
</reference>
<comment type="subcellular location">
    <subcellularLocation>
        <location evidence="1">Nucleus</location>
    </subcellularLocation>
</comment>
<dbReference type="GO" id="GO:0005654">
    <property type="term" value="C:nucleoplasm"/>
    <property type="evidence" value="ECO:0007669"/>
    <property type="project" value="TreeGrafter"/>
</dbReference>
<evidence type="ECO:0000313" key="12">
    <source>
        <dbReference type="EMBL" id="MAA20434.1"/>
    </source>
</evidence>
<evidence type="ECO:0000256" key="3">
    <source>
        <dbReference type="ARBA" id="ARBA00022737"/>
    </source>
</evidence>
<evidence type="ECO:0000256" key="4">
    <source>
        <dbReference type="ARBA" id="ARBA00022771"/>
    </source>
</evidence>
<dbReference type="SMART" id="SM00355">
    <property type="entry name" value="ZnF_C2H2"/>
    <property type="match status" value="6"/>
</dbReference>
<sequence length="332" mass="37089">MTGLDIKIELKSPSSKLPLLIKGMMDVDIKVEPSSPPSMLPSDSLEAERKGPFELPVSLPRIVSVNASTNNTEISGGTSVLGSDTRISEGAAGLPAEKPQFSASSCRKLDMCTRRSASNDSVKKHQSVKRHACPVCGKKFLCPAHVVVHQRVHTGEKPYACLICDLRFMQKSTLVRHQRVHTCEMAYACQVCPSKFCKKDSLDRHTKLHETGVCLLNCPQCDKALPMKALQGHLKWHRMERPYLCHLCPFRFPRKVQLEMHLISHTGERPHKCSMCEKVYSQRVCLTRHMRRMHDGGKNTRASSESRIEIKMPSSPRTALPSVSEVPCGIVE</sequence>
<evidence type="ECO:0000256" key="8">
    <source>
        <dbReference type="ARBA" id="ARBA00023242"/>
    </source>
</evidence>
<protein>
    <submittedName>
        <fullName evidence="12">KRAB domain-containing zinc finger protein</fullName>
    </submittedName>
</protein>
<dbReference type="PANTHER" id="PTHR24399">
    <property type="entry name" value="ZINC FINGER AND BTB DOMAIN-CONTAINING"/>
    <property type="match status" value="1"/>
</dbReference>
<evidence type="ECO:0000256" key="9">
    <source>
        <dbReference type="PROSITE-ProRule" id="PRU00042"/>
    </source>
</evidence>
<evidence type="ECO:0000259" key="11">
    <source>
        <dbReference type="PROSITE" id="PS50157"/>
    </source>
</evidence>
<dbReference type="Gene3D" id="3.30.160.60">
    <property type="entry name" value="Classic Zinc Finger"/>
    <property type="match status" value="5"/>
</dbReference>
<dbReference type="PANTHER" id="PTHR24399:SF23">
    <property type="entry name" value="C2H2-TYPE DOMAIN-CONTAINING PROTEIN"/>
    <property type="match status" value="1"/>
</dbReference>
<dbReference type="FunFam" id="3.30.160.60:FF:000358">
    <property type="entry name" value="zinc finger protein 24"/>
    <property type="match status" value="1"/>
</dbReference>
<evidence type="ECO:0000256" key="1">
    <source>
        <dbReference type="ARBA" id="ARBA00004123"/>
    </source>
</evidence>
<accession>A0A224Z2J3</accession>
<dbReference type="AlphaFoldDB" id="A0A224Z2J3"/>
<keyword evidence="4 9" id="KW-0863">Zinc-finger</keyword>
<proteinExistence type="predicted"/>
<dbReference type="FunFam" id="3.30.160.60:FF:001498">
    <property type="entry name" value="Zinc finger protein 404"/>
    <property type="match status" value="1"/>
</dbReference>
<name>A0A224Z2J3_9ACAR</name>
<dbReference type="GO" id="GO:0008270">
    <property type="term" value="F:zinc ion binding"/>
    <property type="evidence" value="ECO:0007669"/>
    <property type="project" value="UniProtKB-KW"/>
</dbReference>
<keyword evidence="6" id="KW-0805">Transcription regulation</keyword>
<feature type="domain" description="C2H2-type" evidence="11">
    <location>
        <begin position="243"/>
        <end position="270"/>
    </location>
</feature>
<organism evidence="12">
    <name type="scientific">Rhipicephalus zambeziensis</name>
    <dbReference type="NCBI Taxonomy" id="60191"/>
    <lineage>
        <taxon>Eukaryota</taxon>
        <taxon>Metazoa</taxon>
        <taxon>Ecdysozoa</taxon>
        <taxon>Arthropoda</taxon>
        <taxon>Chelicerata</taxon>
        <taxon>Arachnida</taxon>
        <taxon>Acari</taxon>
        <taxon>Parasitiformes</taxon>
        <taxon>Ixodida</taxon>
        <taxon>Ixodoidea</taxon>
        <taxon>Ixodidae</taxon>
        <taxon>Rhipicephalinae</taxon>
        <taxon>Rhipicephalus</taxon>
        <taxon>Rhipicephalus</taxon>
    </lineage>
</organism>
<dbReference type="Pfam" id="PF00096">
    <property type="entry name" value="zf-C2H2"/>
    <property type="match status" value="3"/>
</dbReference>
<evidence type="ECO:0000256" key="7">
    <source>
        <dbReference type="ARBA" id="ARBA00023163"/>
    </source>
</evidence>
<feature type="region of interest" description="Disordered" evidence="10">
    <location>
        <begin position="294"/>
        <end position="323"/>
    </location>
</feature>
<dbReference type="PROSITE" id="PS50157">
    <property type="entry name" value="ZINC_FINGER_C2H2_2"/>
    <property type="match status" value="5"/>
</dbReference>
<keyword evidence="8" id="KW-0539">Nucleus</keyword>
<feature type="domain" description="C2H2-type" evidence="11">
    <location>
        <begin position="271"/>
        <end position="299"/>
    </location>
</feature>
<dbReference type="PROSITE" id="PS00028">
    <property type="entry name" value="ZINC_FINGER_C2H2_1"/>
    <property type="match status" value="5"/>
</dbReference>
<dbReference type="GO" id="GO:0001227">
    <property type="term" value="F:DNA-binding transcription repressor activity, RNA polymerase II-specific"/>
    <property type="evidence" value="ECO:0007669"/>
    <property type="project" value="TreeGrafter"/>
</dbReference>
<evidence type="ECO:0000256" key="6">
    <source>
        <dbReference type="ARBA" id="ARBA00023015"/>
    </source>
</evidence>
<dbReference type="InterPro" id="IPR013087">
    <property type="entry name" value="Znf_C2H2_type"/>
</dbReference>
<dbReference type="FunFam" id="3.30.160.60:FF:000446">
    <property type="entry name" value="Zinc finger protein"/>
    <property type="match status" value="1"/>
</dbReference>
<dbReference type="EMBL" id="GFPF01009288">
    <property type="protein sequence ID" value="MAA20434.1"/>
    <property type="molecule type" value="Transcribed_RNA"/>
</dbReference>
<keyword evidence="3" id="KW-0677">Repeat</keyword>
<keyword evidence="7" id="KW-0804">Transcription</keyword>
<keyword evidence="2" id="KW-0479">Metal-binding</keyword>
<dbReference type="InterPro" id="IPR036236">
    <property type="entry name" value="Znf_C2H2_sf"/>
</dbReference>
<feature type="domain" description="C2H2-type" evidence="11">
    <location>
        <begin position="187"/>
        <end position="209"/>
    </location>
</feature>
<feature type="compositionally biased region" description="Basic and acidic residues" evidence="10">
    <location>
        <begin position="294"/>
        <end position="310"/>
    </location>
</feature>
<feature type="domain" description="C2H2-type" evidence="11">
    <location>
        <begin position="159"/>
        <end position="186"/>
    </location>
</feature>